<evidence type="ECO:0000259" key="8">
    <source>
        <dbReference type="Pfam" id="PF02687"/>
    </source>
</evidence>
<evidence type="ECO:0000256" key="5">
    <source>
        <dbReference type="ARBA" id="ARBA00023136"/>
    </source>
</evidence>
<keyword evidence="4 7" id="KW-1133">Transmembrane helix</keyword>
<evidence type="ECO:0000256" key="7">
    <source>
        <dbReference type="SAM" id="Phobius"/>
    </source>
</evidence>
<feature type="domain" description="ABC3 transporter permease C-terminal" evidence="8">
    <location>
        <begin position="89"/>
        <end position="203"/>
    </location>
</feature>
<dbReference type="EMBL" id="JAHQCX010000010">
    <property type="protein sequence ID" value="MBU9727238.1"/>
    <property type="molecule type" value="Genomic_DNA"/>
</dbReference>
<dbReference type="InterPro" id="IPR050250">
    <property type="entry name" value="Macrolide_Exporter_MacB"/>
</dbReference>
<dbReference type="Pfam" id="PF02687">
    <property type="entry name" value="FtsX"/>
    <property type="match status" value="2"/>
</dbReference>
<feature type="transmembrane region" description="Helical" evidence="7">
    <location>
        <begin position="639"/>
        <end position="663"/>
    </location>
</feature>
<gene>
    <name evidence="9" type="ORF">KTH90_14565</name>
</gene>
<reference evidence="9 10" key="1">
    <citation type="submission" date="2021-06" db="EMBL/GenBank/DDBJ databases">
        <title>Description of novel taxa of the family Lachnospiraceae.</title>
        <authorList>
            <person name="Chaplin A.V."/>
            <person name="Sokolova S.R."/>
            <person name="Pikina A.P."/>
            <person name="Korzhanova M."/>
            <person name="Belova V."/>
            <person name="Korostin D."/>
            <person name="Efimov B.A."/>
        </authorList>
    </citation>
    <scope>NUCLEOTIDE SEQUENCE [LARGE SCALE GENOMIC DNA]</scope>
    <source>
        <strain evidence="9 10">ASD4241</strain>
    </source>
</reference>
<proteinExistence type="inferred from homology"/>
<feature type="domain" description="ABC3 transporter permease C-terminal" evidence="8">
    <location>
        <begin position="550"/>
        <end position="669"/>
    </location>
</feature>
<dbReference type="PANTHER" id="PTHR30572:SF4">
    <property type="entry name" value="ABC TRANSPORTER PERMEASE YTRF"/>
    <property type="match status" value="1"/>
</dbReference>
<evidence type="ECO:0000256" key="4">
    <source>
        <dbReference type="ARBA" id="ARBA00022989"/>
    </source>
</evidence>
<comment type="caution">
    <text evidence="9">The sequence shown here is derived from an EMBL/GenBank/DDBJ whole genome shotgun (WGS) entry which is preliminary data.</text>
</comment>
<evidence type="ECO:0000256" key="2">
    <source>
        <dbReference type="ARBA" id="ARBA00022475"/>
    </source>
</evidence>
<feature type="transmembrane region" description="Helical" evidence="7">
    <location>
        <begin position="262"/>
        <end position="282"/>
    </location>
</feature>
<evidence type="ECO:0000256" key="1">
    <source>
        <dbReference type="ARBA" id="ARBA00004651"/>
    </source>
</evidence>
<keyword evidence="5 7" id="KW-0472">Membrane</keyword>
<name>A0ABS6K9N9_9FIRM</name>
<evidence type="ECO:0000313" key="9">
    <source>
        <dbReference type="EMBL" id="MBU9727238.1"/>
    </source>
</evidence>
<accession>A0ABS6K9N9</accession>
<evidence type="ECO:0000256" key="6">
    <source>
        <dbReference type="ARBA" id="ARBA00038076"/>
    </source>
</evidence>
<dbReference type="InterPro" id="IPR003838">
    <property type="entry name" value="ABC3_permease_C"/>
</dbReference>
<keyword evidence="2" id="KW-1003">Cell membrane</keyword>
<evidence type="ECO:0000256" key="3">
    <source>
        <dbReference type="ARBA" id="ARBA00022692"/>
    </source>
</evidence>
<comment type="similarity">
    <text evidence="6">Belongs to the ABC-4 integral membrane protein family.</text>
</comment>
<dbReference type="RefSeq" id="WP_238726991.1">
    <property type="nucleotide sequence ID" value="NZ_JAHQCX010000010.1"/>
</dbReference>
<evidence type="ECO:0000313" key="10">
    <source>
        <dbReference type="Proteomes" id="UP001314681"/>
    </source>
</evidence>
<feature type="transmembrane region" description="Helical" evidence="7">
    <location>
        <begin position="79"/>
        <end position="101"/>
    </location>
</feature>
<feature type="transmembrane region" description="Helical" evidence="7">
    <location>
        <begin position="25"/>
        <end position="46"/>
    </location>
</feature>
<feature type="transmembrane region" description="Helical" evidence="7">
    <location>
        <begin position="167"/>
        <end position="189"/>
    </location>
</feature>
<comment type="subcellular location">
    <subcellularLocation>
        <location evidence="1">Cell membrane</location>
        <topology evidence="1">Multi-pass membrane protein</topology>
    </subcellularLocation>
</comment>
<keyword evidence="3 7" id="KW-0812">Transmembrane</keyword>
<feature type="transmembrane region" description="Helical" evidence="7">
    <location>
        <begin position="592"/>
        <end position="619"/>
    </location>
</feature>
<feature type="transmembrane region" description="Helical" evidence="7">
    <location>
        <begin position="545"/>
        <end position="572"/>
    </location>
</feature>
<dbReference type="Proteomes" id="UP001314681">
    <property type="component" value="Unassembled WGS sequence"/>
</dbReference>
<organism evidence="9 10">
    <name type="scientific">Diplocloster modestus</name>
    <dbReference type="NCBI Taxonomy" id="2850322"/>
    <lineage>
        <taxon>Bacteria</taxon>
        <taxon>Bacillati</taxon>
        <taxon>Bacillota</taxon>
        <taxon>Clostridia</taxon>
        <taxon>Lachnospirales</taxon>
        <taxon>Lachnospiraceae</taxon>
        <taxon>Diplocloster</taxon>
    </lineage>
</organism>
<sequence>MFRNNNLSVCWRLVRREFRFHKGRNLMAVLSVALTMALFTVLSVIIQSLVGSVRDYCIHDMHATEEMYRQFLVSQLPELFPYFLSFIPVFVCGFLIIYNIFRIGVDADIRFYGKLITLGMTPRQVRVIWYGLALAVCGLGIPAGAALGIGGAVVFEHEILNFSKIPIGMIVSLKAIAAAGVLSLLTVFVSSFRPARITAGISPALAVRYMELSGFERKKEKNKFFPISIGTGNQVGEDDRKKRITPRRMAVYHLARSKRRTAVVIASLSLAFILLSCVYVQYISADHDIYLHFITFSDYTLSVEGAGADGANISRDLEPSLIRQVEALPGVSRKGALYKQEEWLDLGEHVYSRLTNYFESEGGWRLREMESDVYWTKAYENMRKNHTCIGMVYGIDSSYTELLARPEQLIDGTFDAELFAFGAYAIAEGVEGGGGQPNYQVGEQVEIGGRTFEIMALSIAPAYLRADNDSAESAFSLGLFIPEKSFRQLYPQRGIRELHLNVEEEERARVDRWLADYQNTKDPFLDIRSREALKETFDQQIRSGAAVGALMALTFGVIGIFNLANTLIAGLLSRSQEFAACLKLGMSDRQLLYMMIWEGVCEIGLVLAVVYPLALLAAGPGMYLYLTKVSNLWAYQYRFSIWPLLICTPIMLVAAAGIPFLCYRIIKRQSDTSMDPERPGAWS</sequence>
<dbReference type="PANTHER" id="PTHR30572">
    <property type="entry name" value="MEMBRANE COMPONENT OF TRANSPORTER-RELATED"/>
    <property type="match status" value="1"/>
</dbReference>
<keyword evidence="10" id="KW-1185">Reference proteome</keyword>
<protein>
    <submittedName>
        <fullName evidence="9">ABC transporter permease</fullName>
    </submittedName>
</protein>
<feature type="transmembrane region" description="Helical" evidence="7">
    <location>
        <begin position="127"/>
        <end position="155"/>
    </location>
</feature>